<protein>
    <recommendedName>
        <fullName evidence="2 5">Basal-body rod modification protein FlgD</fullName>
    </recommendedName>
</protein>
<evidence type="ECO:0000256" key="4">
    <source>
        <dbReference type="ARBA" id="ARBA00024746"/>
    </source>
</evidence>
<keyword evidence="3 5" id="KW-1005">Bacterial flagellum biogenesis</keyword>
<feature type="domain" description="FlgD/Vpr Ig-like" evidence="6">
    <location>
        <begin position="113"/>
        <end position="179"/>
    </location>
</feature>
<gene>
    <name evidence="8" type="ORF">F2P47_07445</name>
</gene>
<comment type="caution">
    <text evidence="8">The sequence shown here is derived from an EMBL/GenBank/DDBJ whole genome shotgun (WGS) entry which is preliminary data.</text>
</comment>
<comment type="function">
    <text evidence="4 5">Required for flagellar hook formation. May act as a scaffolding protein.</text>
</comment>
<dbReference type="Proteomes" id="UP000468901">
    <property type="component" value="Unassembled WGS sequence"/>
</dbReference>
<dbReference type="GO" id="GO:0044781">
    <property type="term" value="P:bacterial-type flagellum organization"/>
    <property type="evidence" value="ECO:0007669"/>
    <property type="project" value="UniProtKB-UniRule"/>
</dbReference>
<keyword evidence="8" id="KW-0966">Cell projection</keyword>
<evidence type="ECO:0000256" key="1">
    <source>
        <dbReference type="ARBA" id="ARBA00010577"/>
    </source>
</evidence>
<sequence>MSVESIAASQAAAAATTTTSKADAASSALSSNYNMFLTLLTTQLKNQDPTDPMKSSEFTTQLVQYSSVEQQIQANKNLETLISTVGNQNATFAVNLLGKQVSATGTGAALANGSANWGYNLASDASTVNVSIVNSTGTTVYSTTTAGTAGNNSFSWDGKDSSGTTQPDGTYYINLTAADATGAAVSSSTSITGTVSAVDFSNGAPKVTVNGAQIDYGNITAVLNGS</sequence>
<keyword evidence="8" id="KW-0969">Cilium</keyword>
<dbReference type="InterPro" id="IPR005648">
    <property type="entry name" value="FlgD"/>
</dbReference>
<dbReference type="Gene3D" id="2.30.30.910">
    <property type="match status" value="1"/>
</dbReference>
<name>A0A6N6VK27_9HYPH</name>
<dbReference type="Pfam" id="PF03963">
    <property type="entry name" value="FlgD"/>
    <property type="match status" value="1"/>
</dbReference>
<evidence type="ECO:0000256" key="2">
    <source>
        <dbReference type="ARBA" id="ARBA00016013"/>
    </source>
</evidence>
<evidence type="ECO:0000256" key="5">
    <source>
        <dbReference type="RuleBase" id="RU362076"/>
    </source>
</evidence>
<dbReference type="InterPro" id="IPR025963">
    <property type="entry name" value="FLgD_Tudor"/>
</dbReference>
<reference evidence="8 9" key="1">
    <citation type="submission" date="2019-09" db="EMBL/GenBank/DDBJ databases">
        <title>Parvibaculum sedimenti sp. nov., isolated from sediment.</title>
        <authorList>
            <person name="Wang Y."/>
        </authorList>
    </citation>
    <scope>NUCLEOTIDE SEQUENCE [LARGE SCALE GENOMIC DNA]</scope>
    <source>
        <strain evidence="8 9">HXT-9</strain>
    </source>
</reference>
<dbReference type="EMBL" id="WESC01000005">
    <property type="protein sequence ID" value="KAB7740870.1"/>
    <property type="molecule type" value="Genomic_DNA"/>
</dbReference>
<dbReference type="RefSeq" id="WP_152215712.1">
    <property type="nucleotide sequence ID" value="NZ_JBAQYD010000072.1"/>
</dbReference>
<proteinExistence type="inferred from homology"/>
<dbReference type="Pfam" id="PF13860">
    <property type="entry name" value="FlgD_ig"/>
    <property type="match status" value="1"/>
</dbReference>
<dbReference type="Gene3D" id="2.60.40.4070">
    <property type="match status" value="1"/>
</dbReference>
<comment type="similarity">
    <text evidence="1 5">Belongs to the FlgD family.</text>
</comment>
<evidence type="ECO:0000259" key="7">
    <source>
        <dbReference type="Pfam" id="PF13861"/>
    </source>
</evidence>
<dbReference type="Pfam" id="PF13861">
    <property type="entry name" value="FLgD_tudor"/>
    <property type="match status" value="1"/>
</dbReference>
<keyword evidence="9" id="KW-1185">Reference proteome</keyword>
<evidence type="ECO:0000256" key="3">
    <source>
        <dbReference type="ARBA" id="ARBA00022795"/>
    </source>
</evidence>
<keyword evidence="8" id="KW-0282">Flagellum</keyword>
<evidence type="ECO:0000313" key="9">
    <source>
        <dbReference type="Proteomes" id="UP000468901"/>
    </source>
</evidence>
<organism evidence="8 9">
    <name type="scientific">Parvibaculum sedimenti</name>
    <dbReference type="NCBI Taxonomy" id="2608632"/>
    <lineage>
        <taxon>Bacteria</taxon>
        <taxon>Pseudomonadati</taxon>
        <taxon>Pseudomonadota</taxon>
        <taxon>Alphaproteobacteria</taxon>
        <taxon>Hyphomicrobiales</taxon>
        <taxon>Parvibaculaceae</taxon>
        <taxon>Parvibaculum</taxon>
    </lineage>
</organism>
<dbReference type="AlphaFoldDB" id="A0A6N6VK27"/>
<evidence type="ECO:0000313" key="8">
    <source>
        <dbReference type="EMBL" id="KAB7740870.1"/>
    </source>
</evidence>
<feature type="domain" description="FlgD Tudor-like" evidence="7">
    <location>
        <begin position="89"/>
        <end position="220"/>
    </location>
</feature>
<accession>A0A6N6VK27</accession>
<evidence type="ECO:0000259" key="6">
    <source>
        <dbReference type="Pfam" id="PF13860"/>
    </source>
</evidence>
<dbReference type="InterPro" id="IPR025965">
    <property type="entry name" value="FlgD/Vpr_Ig-like"/>
</dbReference>